<dbReference type="STRING" id="1157962.A0A250WPS3"/>
<dbReference type="GO" id="GO:0005634">
    <property type="term" value="C:nucleus"/>
    <property type="evidence" value="ECO:0007669"/>
    <property type="project" value="UniProtKB-SubCell"/>
</dbReference>
<evidence type="ECO:0000256" key="3">
    <source>
        <dbReference type="ARBA" id="ARBA00023242"/>
    </source>
</evidence>
<name>A0A250WPS3_9CHLO</name>
<comment type="subcellular location">
    <subcellularLocation>
        <location evidence="1">Nucleus</location>
    </subcellularLocation>
</comment>
<dbReference type="InterPro" id="IPR011989">
    <property type="entry name" value="ARM-like"/>
</dbReference>
<keyword evidence="7" id="KW-1185">Reference proteome</keyword>
<sequence length="1114" mass="119767">MGKVVHGVLHRKKKGGQNAGKSKKNTGVGVDFKRVKHKVGKKLPKAQNETDASFKSHTINLPSQSVQQDKDGVAVNFQNLSLQELLNQTGHYSEKTRRQALSGLSDLFSRHPQELRPHLHIFLTTVAERVADGDAGVRVALRTLMRERVMPGLEPGAVRPFIPIIMAHVASAMTNLNMEVRLDALNFLDVLMDFTPEVVVSSFLPPCLSHFCDLLSQTHRGRNIKSQSVTSLLKVVTSLNSFLHRAFGGASTASEPVATAEAYQASSRAPQPLGRVEAVNEAHELNTMPLGDVLMWHRAGWASKAATSWETLRGSWSEAIGHAAARPALTPSSHKKRKVPDLVASERSVRLKGAGQGPASGTTSDLLSAAAVGDLLGLIRRLVCLLFDCWSECEPSKTVGGTPDLEGLGVLSGILSASLTLLNRMLNRGDVPQNSSGTFTPMCGGVEGESVLVWAAETVLPKLAPHFPATVPTVKPSPAVADALVLYNLQASRLLAVLLPVAGPANPDLLPGSGQSWVQTLMSFYSGVMIRGEMVPTRGMLSEASAVAGLATNASYLSVLQGVSSAVQASSVAGDVVCVAQLIEGVEIMSNRMGARSPVRAACLRLQYSLMEACRRGQVYIEQQCLARWLLPLPKLIWEISDAAPDTSLLALRMMHDAARYTPSVISGQPPDLRGLSSSQQPTTVGDALQQIQRQLAPLFCSLLPAAASQRKVVSILAKPEITASLTEWRHGKGNCDACKKDAAGNNQGDNEKKKDSVGTVQLVPGPLSRLPRGLQLLAVDSIYHLGCLDSALLKALHTAILDPCVFCDDTVALRLCELILAKLPDMTPADAADWVHSLLFPDYTWSRGTAAAAAASMSTYVPHNWDRQRAVVDRVCQMLPAWMPFQESLRLLLSRLYGHLLQLPDGAQAPCLTQHQRYSLLCLMSQAGCQELDQVLASGDDIKLKPALQSIKRALPSACIGYFEFECNMHRESGAAIAPLLAASVASSSRVPVDAEAADVVVQLLCQHKYLLAPLFSQCKDHVLLAFKDVSLAIPHSSSCLRATFATCASLLEHVLSSKVLQLSLLGVKSEVTDTVVQLVALAKESLHLSGDIDIKAQSTLLEQKLQDIYSGM</sequence>
<feature type="domain" description="Pre-rRNA-processing protein Ipi1 N-terminal" evidence="5">
    <location>
        <begin position="157"/>
        <end position="229"/>
    </location>
</feature>
<dbReference type="EMBL" id="BEGY01000001">
    <property type="protein sequence ID" value="GAX72828.1"/>
    <property type="molecule type" value="Genomic_DNA"/>
</dbReference>
<gene>
    <name evidence="6" type="ORF">CEUSTIGMA_g283.t1</name>
</gene>
<evidence type="ECO:0000259" key="5">
    <source>
        <dbReference type="Pfam" id="PF12333"/>
    </source>
</evidence>
<dbReference type="Pfam" id="PF12333">
    <property type="entry name" value="Ipi1_N"/>
    <property type="match status" value="1"/>
</dbReference>
<feature type="compositionally biased region" description="Basic residues" evidence="4">
    <location>
        <begin position="34"/>
        <end position="44"/>
    </location>
</feature>
<evidence type="ECO:0000256" key="2">
    <source>
        <dbReference type="ARBA" id="ARBA00006427"/>
    </source>
</evidence>
<accession>A0A250WPS3</accession>
<evidence type="ECO:0000256" key="4">
    <source>
        <dbReference type="SAM" id="MobiDB-lite"/>
    </source>
</evidence>
<dbReference type="SUPFAM" id="SSF48371">
    <property type="entry name" value="ARM repeat"/>
    <property type="match status" value="1"/>
</dbReference>
<dbReference type="InterPro" id="IPR016024">
    <property type="entry name" value="ARM-type_fold"/>
</dbReference>
<dbReference type="Proteomes" id="UP000232323">
    <property type="component" value="Unassembled WGS sequence"/>
</dbReference>
<reference evidence="6 7" key="1">
    <citation type="submission" date="2017-08" db="EMBL/GenBank/DDBJ databases">
        <title>Acidophilic green algal genome provides insights into adaptation to an acidic environment.</title>
        <authorList>
            <person name="Hirooka S."/>
            <person name="Hirose Y."/>
            <person name="Kanesaki Y."/>
            <person name="Higuchi S."/>
            <person name="Fujiwara T."/>
            <person name="Onuma R."/>
            <person name="Era A."/>
            <person name="Ohbayashi R."/>
            <person name="Uzuka A."/>
            <person name="Nozaki H."/>
            <person name="Yoshikawa H."/>
            <person name="Miyagishima S.Y."/>
        </authorList>
    </citation>
    <scope>NUCLEOTIDE SEQUENCE [LARGE SCALE GENOMIC DNA]</scope>
    <source>
        <strain evidence="6 7">NIES-2499</strain>
    </source>
</reference>
<comment type="caution">
    <text evidence="6">The sequence shown here is derived from an EMBL/GenBank/DDBJ whole genome shotgun (WGS) entry which is preliminary data.</text>
</comment>
<dbReference type="Gene3D" id="1.25.10.10">
    <property type="entry name" value="Leucine-rich Repeat Variant"/>
    <property type="match status" value="1"/>
</dbReference>
<dbReference type="InterPro" id="IPR024679">
    <property type="entry name" value="Ipi1_N"/>
</dbReference>
<proteinExistence type="inferred from homology"/>
<dbReference type="AlphaFoldDB" id="A0A250WPS3"/>
<organism evidence="6 7">
    <name type="scientific">Chlamydomonas eustigma</name>
    <dbReference type="NCBI Taxonomy" id="1157962"/>
    <lineage>
        <taxon>Eukaryota</taxon>
        <taxon>Viridiplantae</taxon>
        <taxon>Chlorophyta</taxon>
        <taxon>core chlorophytes</taxon>
        <taxon>Chlorophyceae</taxon>
        <taxon>CS clade</taxon>
        <taxon>Chlamydomonadales</taxon>
        <taxon>Chlamydomonadaceae</taxon>
        <taxon>Chlamydomonas</taxon>
    </lineage>
</organism>
<evidence type="ECO:0000256" key="1">
    <source>
        <dbReference type="ARBA" id="ARBA00004123"/>
    </source>
</evidence>
<evidence type="ECO:0000313" key="7">
    <source>
        <dbReference type="Proteomes" id="UP000232323"/>
    </source>
</evidence>
<evidence type="ECO:0000313" key="6">
    <source>
        <dbReference type="EMBL" id="GAX72828.1"/>
    </source>
</evidence>
<dbReference type="PANTHER" id="PTHR16056:SF2">
    <property type="entry name" value="TESTIS-EXPRESSED PROTEIN 10"/>
    <property type="match status" value="1"/>
</dbReference>
<feature type="region of interest" description="Disordered" evidence="4">
    <location>
        <begin position="1"/>
        <end position="51"/>
    </location>
</feature>
<dbReference type="PANTHER" id="PTHR16056">
    <property type="entry name" value="REGULATOR OF MICROTUBULE DYNAMICS PROTEIN"/>
    <property type="match status" value="1"/>
</dbReference>
<protein>
    <recommendedName>
        <fullName evidence="5">Pre-rRNA-processing protein Ipi1 N-terminal domain-containing protein</fullName>
    </recommendedName>
</protein>
<comment type="similarity">
    <text evidence="2">Belongs to the IPI1/TEX10 family.</text>
</comment>
<dbReference type="OrthoDB" id="361362at2759"/>
<keyword evidence="3" id="KW-0539">Nucleus</keyword>